<dbReference type="PANTHER" id="PTHR47027">
    <property type="entry name" value="REVERSE TRANSCRIPTASE DOMAIN-CONTAINING PROTEIN"/>
    <property type="match status" value="1"/>
</dbReference>
<reference evidence="2" key="1">
    <citation type="submission" date="2018-11" db="EMBL/GenBank/DDBJ databases">
        <authorList>
            <person name="Alioto T."/>
            <person name="Alioto T."/>
        </authorList>
    </citation>
    <scope>NUCLEOTIDE SEQUENCE</scope>
</reference>
<protein>
    <recommendedName>
        <fullName evidence="1">Reverse transcriptase domain-containing protein</fullName>
    </recommendedName>
</protein>
<dbReference type="InterPro" id="IPR000477">
    <property type="entry name" value="RT_dom"/>
</dbReference>
<comment type="caution">
    <text evidence="2">The sequence shown here is derived from an EMBL/GenBank/DDBJ whole genome shotgun (WGS) entry which is preliminary data.</text>
</comment>
<feature type="domain" description="Reverse transcriptase" evidence="1">
    <location>
        <begin position="1"/>
        <end position="200"/>
    </location>
</feature>
<dbReference type="Gene3D" id="3.30.70.270">
    <property type="match status" value="1"/>
</dbReference>
<evidence type="ECO:0000259" key="1">
    <source>
        <dbReference type="PROSITE" id="PS50878"/>
    </source>
</evidence>
<dbReference type="InterPro" id="IPR043502">
    <property type="entry name" value="DNA/RNA_pol_sf"/>
</dbReference>
<dbReference type="AlphaFoldDB" id="A0A8B6EDZ6"/>
<keyword evidence="3" id="KW-1185">Reference proteome</keyword>
<accession>A0A8B6EDZ6</accession>
<dbReference type="SUPFAM" id="SSF56672">
    <property type="entry name" value="DNA/RNA polymerases"/>
    <property type="match status" value="1"/>
</dbReference>
<dbReference type="InterPro" id="IPR043128">
    <property type="entry name" value="Rev_trsase/Diguanyl_cyclase"/>
</dbReference>
<organism evidence="2 3">
    <name type="scientific">Mytilus galloprovincialis</name>
    <name type="common">Mediterranean mussel</name>
    <dbReference type="NCBI Taxonomy" id="29158"/>
    <lineage>
        <taxon>Eukaryota</taxon>
        <taxon>Metazoa</taxon>
        <taxon>Spiralia</taxon>
        <taxon>Lophotrochozoa</taxon>
        <taxon>Mollusca</taxon>
        <taxon>Bivalvia</taxon>
        <taxon>Autobranchia</taxon>
        <taxon>Pteriomorphia</taxon>
        <taxon>Mytilida</taxon>
        <taxon>Mytiloidea</taxon>
        <taxon>Mytilidae</taxon>
        <taxon>Mytilinae</taxon>
        <taxon>Mytilus</taxon>
    </lineage>
</organism>
<sequence length="220" mass="25442">TNDMLVDEQNGFRAHRSCEDHIFTLNAIVRNCPKTFATFIDLKKAFDFVDRDMLLYKLLLNKIDGKIYNSIKSIYVNTTACIRLNDTLTDWFSCNSGVRQGDNLSPTLFSIFINDLVQEVKDLDLGVSIGNSNVSILLYADDIVLVSPNENDMQAMLNKVHDWCKRWRVLINTEKSKVVHFRQSRIKRSEYKFKIGGNSLQTVDKYKYLGVMFHELKTIK</sequence>
<dbReference type="Proteomes" id="UP000596742">
    <property type="component" value="Unassembled WGS sequence"/>
</dbReference>
<dbReference type="EMBL" id="UYJE01004937">
    <property type="protein sequence ID" value="VDI32657.1"/>
    <property type="molecule type" value="Genomic_DNA"/>
</dbReference>
<evidence type="ECO:0000313" key="2">
    <source>
        <dbReference type="EMBL" id="VDI32657.1"/>
    </source>
</evidence>
<name>A0A8B6EDZ6_MYTGA</name>
<dbReference type="OrthoDB" id="6151114at2759"/>
<feature type="non-terminal residue" evidence="2">
    <location>
        <position position="1"/>
    </location>
</feature>
<dbReference type="Pfam" id="PF00078">
    <property type="entry name" value="RVT_1"/>
    <property type="match status" value="1"/>
</dbReference>
<dbReference type="PROSITE" id="PS50878">
    <property type="entry name" value="RT_POL"/>
    <property type="match status" value="1"/>
</dbReference>
<proteinExistence type="predicted"/>
<evidence type="ECO:0000313" key="3">
    <source>
        <dbReference type="Proteomes" id="UP000596742"/>
    </source>
</evidence>
<gene>
    <name evidence="2" type="ORF">MGAL_10B082919</name>
</gene>
<dbReference type="CDD" id="cd01650">
    <property type="entry name" value="RT_nLTR_like"/>
    <property type="match status" value="1"/>
</dbReference>
<dbReference type="PANTHER" id="PTHR47027:SF26">
    <property type="entry name" value="REVERSE TRANSCRIPTASE DOMAIN-CONTAINING PROTEIN"/>
    <property type="match status" value="1"/>
</dbReference>